<feature type="region of interest" description="Disordered" evidence="1">
    <location>
        <begin position="252"/>
        <end position="275"/>
    </location>
</feature>
<gene>
    <name evidence="3" type="ORF">M436DRAFT_76166</name>
</gene>
<organism evidence="3 4">
    <name type="scientific">Aureobasidium namibiae CBS 147.97</name>
    <dbReference type="NCBI Taxonomy" id="1043004"/>
    <lineage>
        <taxon>Eukaryota</taxon>
        <taxon>Fungi</taxon>
        <taxon>Dikarya</taxon>
        <taxon>Ascomycota</taxon>
        <taxon>Pezizomycotina</taxon>
        <taxon>Dothideomycetes</taxon>
        <taxon>Dothideomycetidae</taxon>
        <taxon>Dothideales</taxon>
        <taxon>Saccotheciaceae</taxon>
        <taxon>Aureobasidium</taxon>
    </lineage>
</organism>
<dbReference type="Pfam" id="PF24625">
    <property type="entry name" value="DUF7626"/>
    <property type="match status" value="1"/>
</dbReference>
<feature type="region of interest" description="Disordered" evidence="1">
    <location>
        <begin position="281"/>
        <end position="300"/>
    </location>
</feature>
<dbReference type="OrthoDB" id="5321209at2759"/>
<reference evidence="3 4" key="1">
    <citation type="journal article" date="2014" name="BMC Genomics">
        <title>Genome sequencing of four Aureobasidium pullulans varieties: biotechnological potential, stress tolerance, and description of new species.</title>
        <authorList>
            <person name="Gostin Ar C."/>
            <person name="Ohm R.A."/>
            <person name="Kogej T."/>
            <person name="Sonjak S."/>
            <person name="Turk M."/>
            <person name="Zajc J."/>
            <person name="Zalar P."/>
            <person name="Grube M."/>
            <person name="Sun H."/>
            <person name="Han J."/>
            <person name="Sharma A."/>
            <person name="Chiniquy J."/>
            <person name="Ngan C.Y."/>
            <person name="Lipzen A."/>
            <person name="Barry K."/>
            <person name="Grigoriev I.V."/>
            <person name="Gunde-Cimerman N."/>
        </authorList>
    </citation>
    <scope>NUCLEOTIDE SEQUENCE [LARGE SCALE GENOMIC DNA]</scope>
    <source>
        <strain evidence="3 4">CBS 147.97</strain>
    </source>
</reference>
<evidence type="ECO:0000259" key="2">
    <source>
        <dbReference type="Pfam" id="PF24625"/>
    </source>
</evidence>
<dbReference type="HOGENOM" id="CLU_426973_0_0_1"/>
<feature type="region of interest" description="Disordered" evidence="1">
    <location>
        <begin position="41"/>
        <end position="69"/>
    </location>
</feature>
<dbReference type="AlphaFoldDB" id="A0A074X3N7"/>
<name>A0A074X3N7_9PEZI</name>
<proteinExistence type="predicted"/>
<dbReference type="Proteomes" id="UP000027730">
    <property type="component" value="Unassembled WGS sequence"/>
</dbReference>
<keyword evidence="4" id="KW-1185">Reference proteome</keyword>
<accession>A0A074X3N7</accession>
<protein>
    <recommendedName>
        <fullName evidence="2">DUF7626 domain-containing protein</fullName>
    </recommendedName>
</protein>
<feature type="compositionally biased region" description="Acidic residues" evidence="1">
    <location>
        <begin position="616"/>
        <end position="630"/>
    </location>
</feature>
<sequence>MSEALFFGAPSNVLVPYFSVVPPPPDDEVGGKDNDDYIAEIDKSSNKNPFCGGKDSKKRPAADEVLPPPKRQKRYKMGTAVKGGHAPSFKPITVDLDEEDQMIVDMKQRGYKDEDIVERLIEKGFTRYEPRSVNCRWIRIRKKTQEYEEMLLDEELTDWHVGEDEMLEDSYNIADKKFEVELEKLEQKRWAWTAQALNRRLPRQRFSAKACRQRFEALKNGTARCPPELDPNPEARALEREERIAAYKLRKEEEAKRDAAQAEEKKRSKKDNTAEKIAARERKEAQDALKAQKKREAEEYRQSLQDTITLARQRKQEALNTARAERHYNEMKHKFFTRLHRQLKKEVAALNRKKEKNGGVTPEPESEVVHEPKSRYTYKNTAEQIRHEDIDATQAAIDARSHEFGGIVEPVATVARQIMPTSIPSASITNLNAHQQSVAVAVSDGFPEEPRSWCTIDELQHILRTRGMLLNRMKETKPIILSCLKNEDRTISVQQLKEMLKARNEDSSGTKVELMRRLAIADAKTSRKYQNTRTYRPLDEKGNRIRVKMPVKPTLSKTSARYNAREVVIKNGIAVTNIPSPTTKKRTPIRKIPAKAVAMKTTSKAQSAAPTKQFIPDDDDDEDDDSEVENEDLRIILGSNL</sequence>
<feature type="region of interest" description="Disordered" evidence="1">
    <location>
        <begin position="597"/>
        <end position="641"/>
    </location>
</feature>
<dbReference type="Gene3D" id="1.10.720.30">
    <property type="entry name" value="SAP domain"/>
    <property type="match status" value="1"/>
</dbReference>
<dbReference type="GeneID" id="25415788"/>
<dbReference type="InterPro" id="IPR056043">
    <property type="entry name" value="DUF7626"/>
</dbReference>
<dbReference type="InterPro" id="IPR036361">
    <property type="entry name" value="SAP_dom_sf"/>
</dbReference>
<evidence type="ECO:0000313" key="4">
    <source>
        <dbReference type="Proteomes" id="UP000027730"/>
    </source>
</evidence>
<evidence type="ECO:0000313" key="3">
    <source>
        <dbReference type="EMBL" id="KEQ69231.1"/>
    </source>
</evidence>
<evidence type="ECO:0000256" key="1">
    <source>
        <dbReference type="SAM" id="MobiDB-lite"/>
    </source>
</evidence>
<feature type="compositionally biased region" description="Polar residues" evidence="1">
    <location>
        <begin position="600"/>
        <end position="610"/>
    </location>
</feature>
<dbReference type="EMBL" id="KL584722">
    <property type="protein sequence ID" value="KEQ69231.1"/>
    <property type="molecule type" value="Genomic_DNA"/>
</dbReference>
<dbReference type="RefSeq" id="XP_013423534.1">
    <property type="nucleotide sequence ID" value="XM_013568080.1"/>
</dbReference>
<feature type="domain" description="DUF7626" evidence="2">
    <location>
        <begin position="95"/>
        <end position="149"/>
    </location>
</feature>